<dbReference type="Gene3D" id="1.25.10.10">
    <property type="entry name" value="Leucine-rich Repeat Variant"/>
    <property type="match status" value="1"/>
</dbReference>
<dbReference type="Pfam" id="PF04064">
    <property type="entry name" value="DUF384"/>
    <property type="match status" value="1"/>
</dbReference>
<name>A0A7I4YBI9_HAECO</name>
<dbReference type="PANTHER" id="PTHR13387:SF9">
    <property type="entry name" value="PROTEIN HGH1 HOMOLOG"/>
    <property type="match status" value="1"/>
</dbReference>
<accession>A0A7I4YBI9</accession>
<evidence type="ECO:0000259" key="3">
    <source>
        <dbReference type="Pfam" id="PF04063"/>
    </source>
</evidence>
<dbReference type="PANTHER" id="PTHR13387">
    <property type="entry name" value="PROTEIN HGH1 HOMOLOG"/>
    <property type="match status" value="1"/>
</dbReference>
<dbReference type="SUPFAM" id="SSF48371">
    <property type="entry name" value="ARM repeat"/>
    <property type="match status" value="1"/>
</dbReference>
<dbReference type="WBParaSite" id="HCON_00081120-00001">
    <property type="protein sequence ID" value="HCON_00081120-00001"/>
    <property type="gene ID" value="HCON_00081120"/>
</dbReference>
<evidence type="ECO:0000256" key="1">
    <source>
        <dbReference type="ARBA" id="ARBA00006712"/>
    </source>
</evidence>
<dbReference type="Proteomes" id="UP000025227">
    <property type="component" value="Unplaced"/>
</dbReference>
<dbReference type="InterPro" id="IPR007205">
    <property type="entry name" value="Protein_HGH1_N"/>
</dbReference>
<dbReference type="InterPro" id="IPR016024">
    <property type="entry name" value="ARM-type_fold"/>
</dbReference>
<organism evidence="5 6">
    <name type="scientific">Haemonchus contortus</name>
    <name type="common">Barber pole worm</name>
    <dbReference type="NCBI Taxonomy" id="6289"/>
    <lineage>
        <taxon>Eukaryota</taxon>
        <taxon>Metazoa</taxon>
        <taxon>Ecdysozoa</taxon>
        <taxon>Nematoda</taxon>
        <taxon>Chromadorea</taxon>
        <taxon>Rhabditida</taxon>
        <taxon>Rhabditina</taxon>
        <taxon>Rhabditomorpha</taxon>
        <taxon>Strongyloidea</taxon>
        <taxon>Trichostrongylidae</taxon>
        <taxon>Haemonchus</taxon>
    </lineage>
</organism>
<dbReference type="InterPro" id="IPR011989">
    <property type="entry name" value="ARM-like"/>
</dbReference>
<reference evidence="6" key="1">
    <citation type="submission" date="2020-12" db="UniProtKB">
        <authorList>
            <consortium name="WormBaseParasite"/>
        </authorList>
    </citation>
    <scope>IDENTIFICATION</scope>
    <source>
        <strain evidence="6">MHco3</strain>
    </source>
</reference>
<feature type="domain" description="Protein HGH1 N-terminal" evidence="3">
    <location>
        <begin position="112"/>
        <end position="266"/>
    </location>
</feature>
<dbReference type="AlphaFoldDB" id="A0A7I4YBI9"/>
<keyword evidence="5" id="KW-1185">Reference proteome</keyword>
<comment type="similarity">
    <text evidence="1">Belongs to the HGH1 family.</text>
</comment>
<sequence>MSESSEASKEQPDSVAILELIGFLAPNTRLDVRRTALQYVVSLSGALDGSASRLFMANDCAMGAAVCTLCESTEADRSQTLSALTNFSSGSPEVANFILTRSRCTQLAFDACRSHTMFANFAARLLANLSRHFPDRVNELLEQHEPKALDIIVDLFSTSSEDTTSSIVGYTLVNMSTLSAVRHRLVASSLLNKICPLTLVEEKKEMAADVLRNLAFEDALHPVLLNESDDYLVALVAPLADCSDDLSDEEIEKLPLRLQYYEGTREPSISTRQKLIEALYQLCSTRHSREYLRKKGVYAILRELDRATEDVNEKPPQQTGWIGGVKLLAAQQDHTLHALIGILIRLEDEMAVHPDIESLRSLE</sequence>
<dbReference type="InterPro" id="IPR007206">
    <property type="entry name" value="Protein_HGH1_C"/>
</dbReference>
<dbReference type="Pfam" id="PF04063">
    <property type="entry name" value="DUF383"/>
    <property type="match status" value="1"/>
</dbReference>
<feature type="domain" description="Protein HGH1 C-terminal" evidence="4">
    <location>
        <begin position="278"/>
        <end position="350"/>
    </location>
</feature>
<evidence type="ECO:0000313" key="5">
    <source>
        <dbReference type="Proteomes" id="UP000025227"/>
    </source>
</evidence>
<protein>
    <recommendedName>
        <fullName evidence="2">Protein HGH1 homolog</fullName>
    </recommendedName>
</protein>
<dbReference type="OrthoDB" id="338814at2759"/>
<evidence type="ECO:0000256" key="2">
    <source>
        <dbReference type="ARBA" id="ARBA00014076"/>
    </source>
</evidence>
<evidence type="ECO:0000313" key="6">
    <source>
        <dbReference type="WBParaSite" id="HCON_00081120-00001"/>
    </source>
</evidence>
<evidence type="ECO:0000259" key="4">
    <source>
        <dbReference type="Pfam" id="PF04064"/>
    </source>
</evidence>
<dbReference type="InterPro" id="IPR039717">
    <property type="entry name" value="Hgh1"/>
</dbReference>
<proteinExistence type="inferred from homology"/>
<dbReference type="OMA" id="HFPDRVN"/>